<evidence type="ECO:0000313" key="8">
    <source>
        <dbReference type="Proteomes" id="UP000054997"/>
    </source>
</evidence>
<keyword evidence="1" id="KW-1003">Cell membrane</keyword>
<dbReference type="PANTHER" id="PTHR30612">
    <property type="entry name" value="SECA INNER MEMBRANE COMPONENT OF SEC PROTEIN SECRETION SYSTEM"/>
    <property type="match status" value="1"/>
</dbReference>
<feature type="coiled-coil region" evidence="4">
    <location>
        <begin position="40"/>
        <end position="71"/>
    </location>
</feature>
<keyword evidence="2" id="KW-0813">Transport</keyword>
<sequence length="3879" mass="449437">MYNLENTIKSVQNAVLNDVKSKLEDSWLRANRSNIEKEVNEKVKEQQKIYDEQYKQDQEEYRQKLQEWQSSIPQHSSLKPNPPLKATAHAFQFEREIQNKYTEQFKSLWEKDLKSIFETQLKQLNAESFIGALLKRHPWLDLGYASEGQLPFIFLEHYLKHQLISLIENPHIKSWGELQISHFTKPNFSWRDIEEGVFQNLIEGYPFHDVDDNYISRYIGCSSYPQFLSQTNLAGSRPTHIDLIRFLYSQDSSGMVAKELKSQSRKGNIYCTKYAPSHYTKLADFDPAQWEHYQSLLVNVGSEQNPLWVLLHKTSSNNWTAYVPNDKQNYASFFEKVPGTVNIHPVDYQLNAKNDDDSLSKENQWHAVLLGRVFPWCFLKSINKPELEKYRHDVPASLLWENVIDQMISHTYWGSSKQKIHSAFVHRAPFSKFDLQSCYAQSWRLENQGFLFGDGRSEFEKNIRYMHMIESFETHIFSISEDSKTFTYQPTEADATLQHQAYKTIYHSPVERLVMANPVYTHGFVKDLATYDINLKTVRPINPQNFQQNKDNFTYPMHAAARNRFLQSFAPDLLASAKNSIEGRQALWASVGKEMISFFQQEPILDLDLYNQVRKPLNEWKQEYCDHEQHSGLSGKAWSYAQIAEMGKDGLDALFTQLNALFPTSWKPQYKEPAPNLNATFDLAGSLTDSASDYINHLASKIEDFDKRQYFYTKDYRTRCMPLFKSLSLVFPETLDKQNIEAIGRLLKAVNQRKEDFQEETPEVVLYNLPNNKQGEAFIEQMEELLQKNPNWQLQIRIPVWDREAYIENEEQRKLKDRYRLIQNKIQDNQRKVNHQKLAKQTENIYNYARNDLKAELILSATMHANEQPWDEQGMTYPLVSQAPGIQQQMQQEQQQEMQQEEQQQEEQQQEQEQEQQIEAYGGNEGLLITRGNINENETCKQYWQNLAGEIKDLSGFSGQLSDLFSQWVGSERDARHVIEKIEPEAVKKMMDYAPQFRLGIAKDNLPPGFYLAYSRESKQGLILCFSAKREIDDLRKRADLTLKQRNPFTVELHPRKKAIEFRGDFRQFTPLDSKGDLTIKETLWKYLATEDKDAQRLNRAKQGIDLLREDEETISSEDASVTLQRYEAYKEIKVPGNDEDCLNALKAWAEGNKASKELCSILFNKNRLTDKNLKAFGQLFNFYDVDFTQQSNKKTNGTEHWLFIADQMLETFGEKHFAIWKERLLDPSENWTELLEKEEVDAMALSMQSLKGHKTESEIWWRLVDAHGKATGHMSYAKLWHAYQTLLTYIEQKKLTLNEDAISNYLQATSNFNGLVFCDRLHRVLKNAENQLDRDLVQQHILDNIDKIDWRHNGYYYASRYESYPYWKEGLQLEKLTSTNKSLAATYMPRWDEGEIKDLKTHALRFASERMQLRYNEFDQYQKLIEVAKLAENPELLRLFTASLAIGVNNLNHFKEPSTLTSLVNTLSDTKEVNSDLIVWINKQLLLDKELLPDTLHLRFEDIVHFAKALQQNKIGLGDLQLDDDELEFINACGRALQCHQDKPQDKLARLLKIDKPGKILDHGLFTAYPWLLEDYEKNSQNWQEIDPLAGVKRTLQIKLFLAQLESIDFAKSTYLPSREELREAFSAIASKSQRVEARNTRQEIVNQWIEKGCAITVQDSPFRKLENKEPKETLEFLEKRFLSTFKEHNKTLMQQLLGHVAVKDEGNEEAVKKQLESFQRLMIGLDNKTHYNDLGQVLGLLLQKAKSAKPECIYSLPQLTSWLEKLVNQEERAFAHYPVNLLEELLSHELNNPKSSLLNSNLHHLNENGDAEKQKLVQTITYNDLPNHYKPVLVRWALKSEKIETKVIHYVVRQLGSLDEDESISSKWPEAVCRLINNYLDLSMPPELGVLKAVVEQPDLLPNYLKPVWQESQIKLINLLIDESTRHNSFDKDEAISLLTALRGEGRNAYAIQIILVQAINHLSFNENAKVFLDISNELQTWSKDEAEQLALYMADEPRPSEKLLCDLLKRCPTKSASDLIHEFESVEQAKDKNGSSKRIYSIDEKDREDLARVLKGLKLKGRGYISIDEQKKLLNLLYYTNDYSDVQQLHRMRMEDLKKTLEQGIQEIKNSQNIDKDYASARVLACMREILLRKSGKFANHTQMLDLLYAATHNDESLIHQLRTGQGKSIITIMRSSFLALTGHVVDVFSAKASLSERDHEEFAPVLDAMGIPHAYISEGSPAAKYKTKPSNSDIGAINYATIGNFSLFHSRHIWDGKDKIDLDREKRVAFIDECDHVLKDEQTQFNFSDSEEGNSDNKIYNLDEWVYRITYDFYLKHKENEQYFFPNKSGILTVTENPGLKALCDALYRELKNSPKGSTFWGKYISPAAEQNNEDAIRLRNGKLKDLLTAAHIAHHMEPDDKFCVRPDLKQVSGMKITTRAAKVMINNQVIEGSTYSDLVQQFLHVRLNHDAVEKGQKPDFFVDPVTQIALSQNAQYLLKKYYKKLEGCTGTAGNEVDLEFYEKEYGIRNVIKMPTHEKIRTEFLPAEFAESFNDQIDKLVKQILANQDQPILITCKDDKAVKRIAAAIQKKLKETEEFKGTLTVDTNDSGKSESQVVPLAGKIGAVTISSRLGRGTDIKPESTKGLMVLRTYPAIPRVEKQERGRQGRNGALGTCQDIINYAEVLNEHKALYENHQERLLQIEKEQQQHLTKKLEKNSKRGSQKWKWLEKSEETQNKIVITRATQQLKHELKQEQDKFIRRKENLLAVLSGNVMDVLHQNMKSEAFGYEQSRKSLKTQWLDARKKIDEAWNSRLAGKQCDSEEVYQEFFEKVENIWAGLSFNHRELDGHCLTKLQQQSKTEKKEKKVILESEHRIESQPKNMDAFIQCYQAWFAEAQKKREYKLNDEQKNVLYGIETKIIPVNIPNMGDVDEGIEKIRIVSYPKHHELLFKMLLAASGKSENPEALFNGLSALIKKHGSMHRMPCQSLAYMVDKLSERSGDEEKLQEYIAVFEKFFGHEKLNEKIFPNAETITLNGKLLFLAVNTITTHLVADGKGSASFVEKLITVMHEARFRDRLDDTNLSRLNQIFADNHHSTDVLTRYFADANTGDLGYFINNILTLDERIAKDRIARLHQYLKEHQEKLNQKDLRPMMRPLLAIVLLNSKDYLPDLAMLANLEPVHRGRLLHFMAARLPLDEDTVNELLEKISTQEESQEFIEDVIKPLTSLPLETSLEYINKELQDIDSQHEFGAMKKRLQTLHEAGDYFNQYVKQKNITGTENHHILADLYEKMPCEKAKRFFAVAANRNYVHVPAEDAIELATQFNKESDMSYALLNFTAHEVTALKKLLGSLNKKIQQLEPGDEHKKILFNQDEISTIKQRLAQINTEEAQNFSKKLEEKDTRVADQLDGYFDLYAHFNSCAMHSNITDKKSLQALFFKPNSPSALEWKVFYEKAINHSHLKEKNIKAIAALFVEKKISNQDLAKYFEYFNALNQLDTAKRNFAERILPPVTQDTLPGEETLRLWLDVIQALKDYKGKVTEDLLMNLYEHVCKNQLATFRSKLVKLQEELETVTHDATELDRNNQYMSYFKEYDSPNQEKRAKIMQYLHHGLLDLGEQFKKTCWDHFNKLANSLLEKIIIPESLGGANSSSRAKFKKSFQNLIAFTQEMVGISRHPMEYRGDIKGSKEDAGISGKYAAYFEQQRNRYASFWWTNQSRKWQAESLFSNLSLIDEKKTDKTQFYKSALEQILCTQNDIMENDKNNYNFKGYSRLMDISMQMFVKLAKDGLSQPDIKEDMVTVLNDILESQLAMHIKYLADFMPDTKSTNGFKKILMEYKEKMDNNSGKLDSQELAEFADGLKKNRNSIPYRLQYLANNLEALIALPKAGDSSHGLKR</sequence>
<dbReference type="InterPro" id="IPR000185">
    <property type="entry name" value="SecA"/>
</dbReference>
<dbReference type="Proteomes" id="UP000054997">
    <property type="component" value="Unassembled WGS sequence"/>
</dbReference>
<feature type="domain" description="SecA family profile" evidence="6">
    <location>
        <begin position="2035"/>
        <end position="2696"/>
    </location>
</feature>
<evidence type="ECO:0000259" key="6">
    <source>
        <dbReference type="PROSITE" id="PS51196"/>
    </source>
</evidence>
<protein>
    <submittedName>
        <fullName evidence="7">Coiled-coil protein</fullName>
    </submittedName>
</protein>
<dbReference type="PANTHER" id="PTHR30612:SF0">
    <property type="entry name" value="CHLOROPLAST PROTEIN-TRANSPORTING ATPASE"/>
    <property type="match status" value="1"/>
</dbReference>
<reference evidence="7 8" key="1">
    <citation type="submission" date="2015-11" db="EMBL/GenBank/DDBJ databases">
        <title>Genomic analysis of 38 Legionella species identifies large and diverse effector repertoires.</title>
        <authorList>
            <person name="Burstein D."/>
            <person name="Amaro F."/>
            <person name="Zusman T."/>
            <person name="Lifshitz Z."/>
            <person name="Cohen O."/>
            <person name="Gilbert J.A."/>
            <person name="Pupko T."/>
            <person name="Shuman H.A."/>
            <person name="Segal G."/>
        </authorList>
    </citation>
    <scope>NUCLEOTIDE SEQUENCE [LARGE SCALE GENOMIC DNA]</scope>
    <source>
        <strain evidence="7 8">ATCC 49505</strain>
    </source>
</reference>
<dbReference type="OrthoDB" id="5630673at2"/>
<dbReference type="Gene3D" id="3.40.50.300">
    <property type="entry name" value="P-loop containing nucleotide triphosphate hydrolases"/>
    <property type="match status" value="2"/>
</dbReference>
<dbReference type="GO" id="GO:0006605">
    <property type="term" value="P:protein targeting"/>
    <property type="evidence" value="ECO:0007669"/>
    <property type="project" value="InterPro"/>
</dbReference>
<feature type="region of interest" description="Disordered" evidence="5">
    <location>
        <begin position="883"/>
        <end position="916"/>
    </location>
</feature>
<dbReference type="InterPro" id="IPR027417">
    <property type="entry name" value="P-loop_NTPase"/>
</dbReference>
<feature type="coiled-coil region" evidence="4">
    <location>
        <begin position="3540"/>
        <end position="3567"/>
    </location>
</feature>
<feature type="coiled-coil region" evidence="4">
    <location>
        <begin position="2670"/>
        <end position="2697"/>
    </location>
</feature>
<keyword evidence="8" id="KW-1185">Reference proteome</keyword>
<accession>A0A0W0VMD9</accession>
<keyword evidence="1" id="KW-0472">Membrane</keyword>
<feature type="compositionally biased region" description="Low complexity" evidence="5">
    <location>
        <begin position="887"/>
        <end position="898"/>
    </location>
</feature>
<comment type="caution">
    <text evidence="7">The sequence shown here is derived from an EMBL/GenBank/DDBJ whole genome shotgun (WGS) entry which is preliminary data.</text>
</comment>
<evidence type="ECO:0000256" key="2">
    <source>
        <dbReference type="ARBA" id="ARBA00022927"/>
    </source>
</evidence>
<dbReference type="RefSeq" id="WP_058529371.1">
    <property type="nucleotide sequence ID" value="NZ_CAAAHZ010000003.1"/>
</dbReference>
<dbReference type="GO" id="GO:0005524">
    <property type="term" value="F:ATP binding"/>
    <property type="evidence" value="ECO:0007669"/>
    <property type="project" value="InterPro"/>
</dbReference>
<evidence type="ECO:0000313" key="7">
    <source>
        <dbReference type="EMBL" id="KTD21287.1"/>
    </source>
</evidence>
<gene>
    <name evidence="7" type="ORF">Llon_1385</name>
</gene>
<proteinExistence type="predicted"/>
<organism evidence="7 8">
    <name type="scientific">Legionella londiniensis</name>
    <dbReference type="NCBI Taxonomy" id="45068"/>
    <lineage>
        <taxon>Bacteria</taxon>
        <taxon>Pseudomonadati</taxon>
        <taxon>Pseudomonadota</taxon>
        <taxon>Gammaproteobacteria</taxon>
        <taxon>Legionellales</taxon>
        <taxon>Legionellaceae</taxon>
        <taxon>Legionella</taxon>
    </lineage>
</organism>
<dbReference type="STRING" id="45068.Llon_1385"/>
<dbReference type="Pfam" id="PF07517">
    <property type="entry name" value="SecA_DEAD"/>
    <property type="match status" value="1"/>
</dbReference>
<evidence type="ECO:0000256" key="1">
    <source>
        <dbReference type="ARBA" id="ARBA00022475"/>
    </source>
</evidence>
<evidence type="ECO:0000256" key="3">
    <source>
        <dbReference type="ARBA" id="ARBA00023010"/>
    </source>
</evidence>
<dbReference type="InterPro" id="IPR014018">
    <property type="entry name" value="SecA_motor_DEAD"/>
</dbReference>
<dbReference type="SUPFAM" id="SSF52540">
    <property type="entry name" value="P-loop containing nucleoside triphosphate hydrolases"/>
    <property type="match status" value="1"/>
</dbReference>
<dbReference type="GO" id="GO:0016020">
    <property type="term" value="C:membrane"/>
    <property type="evidence" value="ECO:0007669"/>
    <property type="project" value="InterPro"/>
</dbReference>
<feature type="compositionally biased region" description="Acidic residues" evidence="5">
    <location>
        <begin position="899"/>
        <end position="916"/>
    </location>
</feature>
<dbReference type="GO" id="GO:0006886">
    <property type="term" value="P:intracellular protein transport"/>
    <property type="evidence" value="ECO:0007669"/>
    <property type="project" value="InterPro"/>
</dbReference>
<dbReference type="GO" id="GO:0017038">
    <property type="term" value="P:protein import"/>
    <property type="evidence" value="ECO:0007669"/>
    <property type="project" value="InterPro"/>
</dbReference>
<name>A0A0W0VMD9_9GAMM</name>
<keyword evidence="3" id="KW-0811">Translocation</keyword>
<evidence type="ECO:0000256" key="4">
    <source>
        <dbReference type="SAM" id="Coils"/>
    </source>
</evidence>
<dbReference type="EMBL" id="LNYK01000016">
    <property type="protein sequence ID" value="KTD21287.1"/>
    <property type="molecule type" value="Genomic_DNA"/>
</dbReference>
<keyword evidence="4" id="KW-0175">Coiled coil</keyword>
<keyword evidence="2" id="KW-0653">Protein transport</keyword>
<dbReference type="PROSITE" id="PS51196">
    <property type="entry name" value="SECA_MOTOR_DEAD"/>
    <property type="match status" value="1"/>
</dbReference>
<dbReference type="InterPro" id="IPR011115">
    <property type="entry name" value="SecA_DEAD"/>
</dbReference>
<evidence type="ECO:0000256" key="5">
    <source>
        <dbReference type="SAM" id="MobiDB-lite"/>
    </source>
</evidence>
<dbReference type="PATRIC" id="fig|45068.5.peg.1496"/>